<dbReference type="OrthoDB" id="2423701at2759"/>
<feature type="repeat" description="TPR" evidence="6">
    <location>
        <begin position="21"/>
        <end position="54"/>
    </location>
</feature>
<dbReference type="Gene3D" id="1.10.260.100">
    <property type="match status" value="1"/>
</dbReference>
<dbReference type="PANTHER" id="PTHR22904:SF523">
    <property type="entry name" value="STRESS-INDUCED-PHOSPHOPROTEIN 1"/>
    <property type="match status" value="1"/>
</dbReference>
<feature type="repeat" description="TPR" evidence="6">
    <location>
        <begin position="72"/>
        <end position="105"/>
    </location>
</feature>
<dbReference type="FunFam" id="1.25.40.10:FF:000010">
    <property type="entry name" value="Stress-induced phosphoprotein 1"/>
    <property type="match status" value="1"/>
</dbReference>
<dbReference type="SMART" id="SM00727">
    <property type="entry name" value="STI1"/>
    <property type="match status" value="1"/>
</dbReference>
<dbReference type="PROSITE" id="PS50293">
    <property type="entry name" value="TPR_REGION"/>
    <property type="match status" value="2"/>
</dbReference>
<keyword evidence="3" id="KW-0677">Repeat</keyword>
<feature type="repeat" description="TPR" evidence="6">
    <location>
        <begin position="207"/>
        <end position="240"/>
    </location>
</feature>
<evidence type="ECO:0000256" key="2">
    <source>
        <dbReference type="ARBA" id="ARBA00022490"/>
    </source>
</evidence>
<dbReference type="GO" id="GO:0005737">
    <property type="term" value="C:cytoplasm"/>
    <property type="evidence" value="ECO:0007669"/>
    <property type="project" value="UniProtKB-SubCell"/>
</dbReference>
<evidence type="ECO:0000256" key="3">
    <source>
        <dbReference type="ARBA" id="ARBA00022737"/>
    </source>
</evidence>
<evidence type="ECO:0000256" key="6">
    <source>
        <dbReference type="PROSITE-ProRule" id="PRU00339"/>
    </source>
</evidence>
<dbReference type="Pfam" id="PF13414">
    <property type="entry name" value="TPR_11"/>
    <property type="match status" value="2"/>
</dbReference>
<evidence type="ECO:0000259" key="7">
    <source>
        <dbReference type="SMART" id="SM00727"/>
    </source>
</evidence>
<sequence length="387" mass="44317">MFKDPYYIGFADFLGSDGQKAVAEKDLGNAAYKQKNFEEAHKHYDKAIELDPSNITFYTNKAGNMGNPQEEAVAEKDLGNAAYKQKNFEEAHKHYDKAIELDPSNITFYTNKAAAFFEELKYNDCVEICKKAVEIGREQRADFKLIAKAMARAGNACSKMEDSKEALNWYERSISEFRDPEVVKKARELEKEIKEKERLAYINPELAQQEKNLGNDLFKKGDYPGAMKHYNEAVKRDPENAILYSNRAACYTKLMDFQRALDDCEHCIKRDPKFIKGYIRKGAVLTAMREWTKAKKAYEDALVIDPSNAEAIEGLRNCFRSNDEDPEKARERALEDPEIQAILRDPGMRLLLEQMSQDPGAVREHLQNPDIAAKLLKLRDAGIIQMR</sequence>
<dbReference type="Proteomes" id="UP000053676">
    <property type="component" value="Unassembled WGS sequence"/>
</dbReference>
<evidence type="ECO:0000256" key="4">
    <source>
        <dbReference type="ARBA" id="ARBA00022803"/>
    </source>
</evidence>
<feature type="domain" description="STI1" evidence="7">
    <location>
        <begin position="336"/>
        <end position="375"/>
    </location>
</feature>
<dbReference type="Gene3D" id="1.25.40.10">
    <property type="entry name" value="Tetratricopeptide repeat domain"/>
    <property type="match status" value="3"/>
</dbReference>
<dbReference type="KEGG" id="nai:NECAME_02045"/>
<dbReference type="OMA" id="EQDGPGW"/>
<accession>W2TKL7</accession>
<dbReference type="GO" id="GO:0051879">
    <property type="term" value="F:Hsp90 protein binding"/>
    <property type="evidence" value="ECO:0007669"/>
    <property type="project" value="TreeGrafter"/>
</dbReference>
<comment type="subcellular location">
    <subcellularLocation>
        <location evidence="1">Cytoplasm</location>
    </subcellularLocation>
</comment>
<dbReference type="Pfam" id="PF13181">
    <property type="entry name" value="TPR_8"/>
    <property type="match status" value="1"/>
</dbReference>
<keyword evidence="9" id="KW-1185">Reference proteome</keyword>
<dbReference type="InterPro" id="IPR011990">
    <property type="entry name" value="TPR-like_helical_dom_sf"/>
</dbReference>
<proteinExistence type="predicted"/>
<evidence type="ECO:0000256" key="5">
    <source>
        <dbReference type="ARBA" id="ARBA00026193"/>
    </source>
</evidence>
<dbReference type="InterPro" id="IPR041243">
    <property type="entry name" value="STI1/HOP_DP"/>
</dbReference>
<dbReference type="FunFam" id="1.10.260.100:FF:000002">
    <property type="entry name" value="Stress-induced-phosphoprotein 1 (Hsp70/Hsp90-organizing)"/>
    <property type="match status" value="1"/>
</dbReference>
<dbReference type="Pfam" id="PF00515">
    <property type="entry name" value="TPR_1"/>
    <property type="match status" value="1"/>
</dbReference>
<dbReference type="Pfam" id="PF17830">
    <property type="entry name" value="STI1-HOP_DP"/>
    <property type="match status" value="1"/>
</dbReference>
<dbReference type="STRING" id="51031.W2TKL7"/>
<dbReference type="AlphaFoldDB" id="W2TKL7"/>
<gene>
    <name evidence="8" type="ORF">NECAME_02045</name>
</gene>
<keyword evidence="4 6" id="KW-0802">TPR repeat</keyword>
<keyword evidence="2" id="KW-0963">Cytoplasm</keyword>
<dbReference type="PANTHER" id="PTHR22904">
    <property type="entry name" value="TPR REPEAT CONTAINING PROTEIN"/>
    <property type="match status" value="1"/>
</dbReference>
<dbReference type="InterPro" id="IPR019734">
    <property type="entry name" value="TPR_rpt"/>
</dbReference>
<evidence type="ECO:0000313" key="9">
    <source>
        <dbReference type="Proteomes" id="UP000053676"/>
    </source>
</evidence>
<evidence type="ECO:0000313" key="8">
    <source>
        <dbReference type="EMBL" id="ETN82308.1"/>
    </source>
</evidence>
<evidence type="ECO:0000256" key="1">
    <source>
        <dbReference type="ARBA" id="ARBA00004496"/>
    </source>
</evidence>
<dbReference type="EMBL" id="KI658524">
    <property type="protein sequence ID" value="ETN82308.1"/>
    <property type="molecule type" value="Genomic_DNA"/>
</dbReference>
<reference evidence="9" key="1">
    <citation type="journal article" date="2014" name="Nat. Genet.">
        <title>Genome of the human hookworm Necator americanus.</title>
        <authorList>
            <person name="Tang Y.T."/>
            <person name="Gao X."/>
            <person name="Rosa B.A."/>
            <person name="Abubucker S."/>
            <person name="Hallsworth-Pepin K."/>
            <person name="Martin J."/>
            <person name="Tyagi R."/>
            <person name="Heizer E."/>
            <person name="Zhang X."/>
            <person name="Bhonagiri-Palsikar V."/>
            <person name="Minx P."/>
            <person name="Warren W.C."/>
            <person name="Wang Q."/>
            <person name="Zhan B."/>
            <person name="Hotez P.J."/>
            <person name="Sternberg P.W."/>
            <person name="Dougall A."/>
            <person name="Gaze S.T."/>
            <person name="Mulvenna J."/>
            <person name="Sotillo J."/>
            <person name="Ranganathan S."/>
            <person name="Rabelo E.M."/>
            <person name="Wilson R.K."/>
            <person name="Felgner P.L."/>
            <person name="Bethony J."/>
            <person name="Hawdon J.M."/>
            <person name="Gasser R.B."/>
            <person name="Loukas A."/>
            <person name="Mitreva M."/>
        </authorList>
    </citation>
    <scope>NUCLEOTIDE SEQUENCE [LARGE SCALE GENOMIC DNA]</scope>
</reference>
<dbReference type="PROSITE" id="PS50005">
    <property type="entry name" value="TPR"/>
    <property type="match status" value="4"/>
</dbReference>
<dbReference type="InterPro" id="IPR006636">
    <property type="entry name" value="STI1_HS-bd"/>
</dbReference>
<feature type="repeat" description="TPR" evidence="6">
    <location>
        <begin position="275"/>
        <end position="308"/>
    </location>
</feature>
<dbReference type="SUPFAM" id="SSF48452">
    <property type="entry name" value="TPR-like"/>
    <property type="match status" value="3"/>
</dbReference>
<name>W2TKL7_NECAM</name>
<organism evidence="8 9">
    <name type="scientific">Necator americanus</name>
    <name type="common">Human hookworm</name>
    <dbReference type="NCBI Taxonomy" id="51031"/>
    <lineage>
        <taxon>Eukaryota</taxon>
        <taxon>Metazoa</taxon>
        <taxon>Ecdysozoa</taxon>
        <taxon>Nematoda</taxon>
        <taxon>Chromadorea</taxon>
        <taxon>Rhabditida</taxon>
        <taxon>Rhabditina</taxon>
        <taxon>Rhabditomorpha</taxon>
        <taxon>Strongyloidea</taxon>
        <taxon>Ancylostomatidae</taxon>
        <taxon>Bunostominae</taxon>
        <taxon>Necator</taxon>
    </lineage>
</organism>
<dbReference type="SMART" id="SM00028">
    <property type="entry name" value="TPR"/>
    <property type="match status" value="7"/>
</dbReference>
<dbReference type="FunFam" id="1.25.40.10:FF:000027">
    <property type="entry name" value="stress-induced-phosphoprotein 1 isoform X1"/>
    <property type="match status" value="1"/>
</dbReference>
<protein>
    <recommendedName>
        <fullName evidence="5">Stress-induced-phosphoprotein 1</fullName>
    </recommendedName>
</protein>